<dbReference type="GO" id="GO:0015204">
    <property type="term" value="F:urea transmembrane transporter activity"/>
    <property type="evidence" value="ECO:0007669"/>
    <property type="project" value="TreeGrafter"/>
</dbReference>
<evidence type="ECO:0000256" key="8">
    <source>
        <dbReference type="SAM" id="Phobius"/>
    </source>
</evidence>
<evidence type="ECO:0000256" key="5">
    <source>
        <dbReference type="ARBA" id="ARBA00023136"/>
    </source>
</evidence>
<evidence type="ECO:0000313" key="10">
    <source>
        <dbReference type="Proteomes" id="UP001066276"/>
    </source>
</evidence>
<comment type="catalytic activity">
    <reaction evidence="6">
        <text>H2O(in) = H2O(out)</text>
        <dbReference type="Rhea" id="RHEA:29667"/>
        <dbReference type="ChEBI" id="CHEBI:15377"/>
    </reaction>
</comment>
<dbReference type="GO" id="GO:0015250">
    <property type="term" value="F:water channel activity"/>
    <property type="evidence" value="ECO:0007669"/>
    <property type="project" value="TreeGrafter"/>
</dbReference>
<dbReference type="Proteomes" id="UP001066276">
    <property type="component" value="Chromosome 8"/>
</dbReference>
<proteinExistence type="predicted"/>
<dbReference type="AlphaFoldDB" id="A0AAV7NV76"/>
<keyword evidence="2" id="KW-0813">Transport</keyword>
<dbReference type="PANTHER" id="PTHR43829">
    <property type="entry name" value="AQUAPORIN OR AQUAGLYCEROPORIN RELATED"/>
    <property type="match status" value="1"/>
</dbReference>
<gene>
    <name evidence="9" type="ORF">NDU88_008153</name>
</gene>
<evidence type="ECO:0000256" key="2">
    <source>
        <dbReference type="ARBA" id="ARBA00022448"/>
    </source>
</evidence>
<comment type="subcellular location">
    <subcellularLocation>
        <location evidence="1">Membrane</location>
        <topology evidence="1">Multi-pass membrane protein</topology>
    </subcellularLocation>
</comment>
<dbReference type="EMBL" id="JANPWB010000012">
    <property type="protein sequence ID" value="KAJ1119970.1"/>
    <property type="molecule type" value="Genomic_DNA"/>
</dbReference>
<dbReference type="InterPro" id="IPR050363">
    <property type="entry name" value="MIP/Aquaporin"/>
</dbReference>
<dbReference type="InterPro" id="IPR023271">
    <property type="entry name" value="Aquaporin-like"/>
</dbReference>
<feature type="transmembrane region" description="Helical" evidence="8">
    <location>
        <begin position="86"/>
        <end position="104"/>
    </location>
</feature>
<feature type="transmembrane region" description="Helical" evidence="8">
    <location>
        <begin position="20"/>
        <end position="38"/>
    </location>
</feature>
<reference evidence="9" key="1">
    <citation type="journal article" date="2022" name="bioRxiv">
        <title>Sequencing and chromosome-scale assembly of the giantPleurodeles waltlgenome.</title>
        <authorList>
            <person name="Brown T."/>
            <person name="Elewa A."/>
            <person name="Iarovenko S."/>
            <person name="Subramanian E."/>
            <person name="Araus A.J."/>
            <person name="Petzold A."/>
            <person name="Susuki M."/>
            <person name="Suzuki K.-i.T."/>
            <person name="Hayashi T."/>
            <person name="Toyoda A."/>
            <person name="Oliveira C."/>
            <person name="Osipova E."/>
            <person name="Leigh N.D."/>
            <person name="Simon A."/>
            <person name="Yun M.H."/>
        </authorList>
    </citation>
    <scope>NUCLEOTIDE SEQUENCE</scope>
    <source>
        <strain evidence="9">20211129_DDA</strain>
        <tissue evidence="9">Liver</tissue>
    </source>
</reference>
<name>A0AAV7NV76_PLEWA</name>
<keyword evidence="10" id="KW-1185">Reference proteome</keyword>
<comment type="caution">
    <text evidence="9">The sequence shown here is derived from an EMBL/GenBank/DDBJ whole genome shotgun (WGS) entry which is preliminary data.</text>
</comment>
<protein>
    <submittedName>
        <fullName evidence="9">Uncharacterized protein</fullName>
    </submittedName>
</protein>
<accession>A0AAV7NV76</accession>
<dbReference type="SUPFAM" id="SSF81338">
    <property type="entry name" value="Aquaporin-like"/>
    <property type="match status" value="1"/>
</dbReference>
<dbReference type="GO" id="GO:0016323">
    <property type="term" value="C:basolateral plasma membrane"/>
    <property type="evidence" value="ECO:0007669"/>
    <property type="project" value="TreeGrafter"/>
</dbReference>
<keyword evidence="5 8" id="KW-0472">Membrane</keyword>
<comment type="catalytic activity">
    <reaction evidence="7">
        <text>glycerol(in) = glycerol(out)</text>
        <dbReference type="Rhea" id="RHEA:29675"/>
        <dbReference type="ChEBI" id="CHEBI:17754"/>
    </reaction>
</comment>
<sequence length="135" mass="14506">MDGLEALLKVFKFRTKNVHVALQVGGVFGTFILILFGCESVTQMELSGLAKVQFLSVNMAFDYAVTVGVYVIAMAALAVVDEKNSAAPVSLLVLLVGLAMGFHFRYPINPARDLAPSLFTAIAGWGLKVFRAGDH</sequence>
<keyword evidence="3 8" id="KW-0812">Transmembrane</keyword>
<organism evidence="9 10">
    <name type="scientific">Pleurodeles waltl</name>
    <name type="common">Iberian ribbed newt</name>
    <dbReference type="NCBI Taxonomy" id="8319"/>
    <lineage>
        <taxon>Eukaryota</taxon>
        <taxon>Metazoa</taxon>
        <taxon>Chordata</taxon>
        <taxon>Craniata</taxon>
        <taxon>Vertebrata</taxon>
        <taxon>Euteleostomi</taxon>
        <taxon>Amphibia</taxon>
        <taxon>Batrachia</taxon>
        <taxon>Caudata</taxon>
        <taxon>Salamandroidea</taxon>
        <taxon>Salamandridae</taxon>
        <taxon>Pleurodelinae</taxon>
        <taxon>Pleurodeles</taxon>
    </lineage>
</organism>
<evidence type="ECO:0000256" key="3">
    <source>
        <dbReference type="ARBA" id="ARBA00022692"/>
    </source>
</evidence>
<keyword evidence="4 8" id="KW-1133">Transmembrane helix</keyword>
<evidence type="ECO:0000313" key="9">
    <source>
        <dbReference type="EMBL" id="KAJ1119970.1"/>
    </source>
</evidence>
<dbReference type="Gene3D" id="1.20.1080.10">
    <property type="entry name" value="Glycerol uptake facilitator protein"/>
    <property type="match status" value="2"/>
</dbReference>
<evidence type="ECO:0000256" key="7">
    <source>
        <dbReference type="ARBA" id="ARBA00049405"/>
    </source>
</evidence>
<evidence type="ECO:0000256" key="6">
    <source>
        <dbReference type="ARBA" id="ARBA00034651"/>
    </source>
</evidence>
<dbReference type="GO" id="GO:0015254">
    <property type="term" value="F:glycerol channel activity"/>
    <property type="evidence" value="ECO:0007669"/>
    <property type="project" value="TreeGrafter"/>
</dbReference>
<feature type="transmembrane region" description="Helical" evidence="8">
    <location>
        <begin position="59"/>
        <end position="80"/>
    </location>
</feature>
<evidence type="ECO:0000256" key="1">
    <source>
        <dbReference type="ARBA" id="ARBA00004141"/>
    </source>
</evidence>
<dbReference type="PANTHER" id="PTHR43829:SF30">
    <property type="entry name" value="AQUAPORIN 10"/>
    <property type="match status" value="1"/>
</dbReference>
<evidence type="ECO:0000256" key="4">
    <source>
        <dbReference type="ARBA" id="ARBA00022989"/>
    </source>
</evidence>